<reference evidence="1" key="1">
    <citation type="journal article" date="2014" name="Front. Microbiol.">
        <title>High frequency of phylogenetically diverse reductive dehalogenase-homologous genes in deep subseafloor sedimentary metagenomes.</title>
        <authorList>
            <person name="Kawai M."/>
            <person name="Futagami T."/>
            <person name="Toyoda A."/>
            <person name="Takaki Y."/>
            <person name="Nishi S."/>
            <person name="Hori S."/>
            <person name="Arai W."/>
            <person name="Tsubouchi T."/>
            <person name="Morono Y."/>
            <person name="Uchiyama I."/>
            <person name="Ito T."/>
            <person name="Fujiyama A."/>
            <person name="Inagaki F."/>
            <person name="Takami H."/>
        </authorList>
    </citation>
    <scope>NUCLEOTIDE SEQUENCE</scope>
    <source>
        <strain evidence="1">Expedition CK06-06</strain>
    </source>
</reference>
<organism evidence="1">
    <name type="scientific">marine sediment metagenome</name>
    <dbReference type="NCBI Taxonomy" id="412755"/>
    <lineage>
        <taxon>unclassified sequences</taxon>
        <taxon>metagenomes</taxon>
        <taxon>ecological metagenomes</taxon>
    </lineage>
</organism>
<name>X1DDT5_9ZZZZ</name>
<dbReference type="EMBL" id="BART01037286">
    <property type="protein sequence ID" value="GAH06460.1"/>
    <property type="molecule type" value="Genomic_DNA"/>
</dbReference>
<evidence type="ECO:0000313" key="1">
    <source>
        <dbReference type="EMBL" id="GAH06460.1"/>
    </source>
</evidence>
<gene>
    <name evidence="1" type="ORF">S01H4_62458</name>
</gene>
<dbReference type="AlphaFoldDB" id="X1DDT5"/>
<sequence>MMNENSEDKENPLEFLNDFSHTLRVPIYENKMAFLEFLLKKNMIKIIIENIYVYVYANFGDINSMPHLTDKERECLNLFFENYEKVVKNL</sequence>
<proteinExistence type="predicted"/>
<protein>
    <submittedName>
        <fullName evidence="1">Uncharacterized protein</fullName>
    </submittedName>
</protein>
<comment type="caution">
    <text evidence="1">The sequence shown here is derived from an EMBL/GenBank/DDBJ whole genome shotgun (WGS) entry which is preliminary data.</text>
</comment>
<accession>X1DDT5</accession>